<feature type="transmembrane region" description="Helical" evidence="7">
    <location>
        <begin position="122"/>
        <end position="139"/>
    </location>
</feature>
<dbReference type="PANTHER" id="PTHR21624:SF1">
    <property type="entry name" value="ALKYLGLYCEROL MONOOXYGENASE"/>
    <property type="match status" value="1"/>
</dbReference>
<keyword evidence="6 7" id="KW-0472">Membrane</keyword>
<dbReference type="GO" id="GO:0050479">
    <property type="term" value="F:glyceryl-ether monooxygenase activity"/>
    <property type="evidence" value="ECO:0007669"/>
    <property type="project" value="TreeGrafter"/>
</dbReference>
<proteinExistence type="predicted"/>
<evidence type="ECO:0000256" key="4">
    <source>
        <dbReference type="ARBA" id="ARBA00023002"/>
    </source>
</evidence>
<gene>
    <name evidence="9" type="ORF">SAMN04488090_4636</name>
</gene>
<dbReference type="GO" id="GO:0012505">
    <property type="term" value="C:endomembrane system"/>
    <property type="evidence" value="ECO:0007669"/>
    <property type="project" value="UniProtKB-SubCell"/>
</dbReference>
<dbReference type="EMBL" id="FNGS01000011">
    <property type="protein sequence ID" value="SDM96640.1"/>
    <property type="molecule type" value="Genomic_DNA"/>
</dbReference>
<evidence type="ECO:0000313" key="9">
    <source>
        <dbReference type="EMBL" id="SDM96640.1"/>
    </source>
</evidence>
<comment type="subcellular location">
    <subcellularLocation>
        <location evidence="1">Endomembrane system</location>
        <topology evidence="1">Multi-pass membrane protein</topology>
    </subcellularLocation>
</comment>
<dbReference type="GO" id="GO:0016020">
    <property type="term" value="C:membrane"/>
    <property type="evidence" value="ECO:0007669"/>
    <property type="project" value="GOC"/>
</dbReference>
<protein>
    <submittedName>
        <fullName evidence="9">Sterol desaturase/sphingolipid hydroxylase, fatty acid hydroxylase superfamily</fullName>
    </submittedName>
</protein>
<feature type="transmembrane region" description="Helical" evidence="7">
    <location>
        <begin position="85"/>
        <end position="110"/>
    </location>
</feature>
<name>A0A1G9XIU5_9BACT</name>
<evidence type="ECO:0000256" key="2">
    <source>
        <dbReference type="ARBA" id="ARBA00022692"/>
    </source>
</evidence>
<dbReference type="PANTHER" id="PTHR21624">
    <property type="entry name" value="STEROL DESATURASE-RELATED PROTEIN"/>
    <property type="match status" value="1"/>
</dbReference>
<reference evidence="9 10" key="1">
    <citation type="submission" date="2016-10" db="EMBL/GenBank/DDBJ databases">
        <authorList>
            <person name="de Groot N.N."/>
        </authorList>
    </citation>
    <scope>NUCLEOTIDE SEQUENCE [LARGE SCALE GENOMIC DNA]</scope>
    <source>
        <strain evidence="9 10">DSM 21668</strain>
    </source>
</reference>
<sequence>MRQTTARSSPNSTNYFFFREPASIEAGFFAFLRGNTDLMPPAMERIFTLITTPTYIFFILLELYISHRERLGLYNFKETKNSLLLGLGGMVVDILMKGVTFFILDGIAMHSPFWGFWQEHPVVAWVGVFIAQDFCFYWLHRAEHYCRILWAVHSNHHSAELYNFTVALRSSMFQPLYRYLFYIPAAMVGFDGIHIMFIYAVNQAYQFFLHTETVGKLGVFEKFFVTPSHHRVHHASNIAYLDKNMGQVLIIWDKLFGTYAEEKEEDPTRFGLTKPLPSQRFVDVAFDEWKKIGHDLRRPGLSWKDRFNYLFAPPGWSHDGSTLTSSQLRKEMEQESVSAGVLHSRAD</sequence>
<feature type="transmembrane region" description="Helical" evidence="7">
    <location>
        <begin position="46"/>
        <end position="65"/>
    </location>
</feature>
<keyword evidence="5" id="KW-0443">Lipid metabolism</keyword>
<evidence type="ECO:0000259" key="8">
    <source>
        <dbReference type="Pfam" id="PF04116"/>
    </source>
</evidence>
<dbReference type="Proteomes" id="UP000198901">
    <property type="component" value="Unassembled WGS sequence"/>
</dbReference>
<evidence type="ECO:0000256" key="6">
    <source>
        <dbReference type="ARBA" id="ARBA00023136"/>
    </source>
</evidence>
<evidence type="ECO:0000256" key="1">
    <source>
        <dbReference type="ARBA" id="ARBA00004127"/>
    </source>
</evidence>
<accession>A0A1G9XIU5</accession>
<dbReference type="GO" id="GO:0005506">
    <property type="term" value="F:iron ion binding"/>
    <property type="evidence" value="ECO:0007669"/>
    <property type="project" value="InterPro"/>
</dbReference>
<evidence type="ECO:0000256" key="7">
    <source>
        <dbReference type="SAM" id="Phobius"/>
    </source>
</evidence>
<dbReference type="STRING" id="563176.SAMN04488090_4636"/>
<keyword evidence="3 7" id="KW-1133">Transmembrane helix</keyword>
<evidence type="ECO:0000256" key="5">
    <source>
        <dbReference type="ARBA" id="ARBA00023098"/>
    </source>
</evidence>
<dbReference type="Pfam" id="PF04116">
    <property type="entry name" value="FA_hydroxylase"/>
    <property type="match status" value="1"/>
</dbReference>
<feature type="transmembrane region" description="Helical" evidence="7">
    <location>
        <begin position="179"/>
        <end position="201"/>
    </location>
</feature>
<dbReference type="OrthoDB" id="9770329at2"/>
<keyword evidence="4" id="KW-0560">Oxidoreductase</keyword>
<dbReference type="InterPro" id="IPR051689">
    <property type="entry name" value="Sterol_desaturase/TMEM195"/>
</dbReference>
<evidence type="ECO:0000256" key="3">
    <source>
        <dbReference type="ARBA" id="ARBA00022989"/>
    </source>
</evidence>
<dbReference type="GO" id="GO:0008610">
    <property type="term" value="P:lipid biosynthetic process"/>
    <property type="evidence" value="ECO:0007669"/>
    <property type="project" value="InterPro"/>
</dbReference>
<dbReference type="InterPro" id="IPR006694">
    <property type="entry name" value="Fatty_acid_hydroxylase"/>
</dbReference>
<organism evidence="9 10">
    <name type="scientific">Siphonobacter aquaeclarae</name>
    <dbReference type="NCBI Taxonomy" id="563176"/>
    <lineage>
        <taxon>Bacteria</taxon>
        <taxon>Pseudomonadati</taxon>
        <taxon>Bacteroidota</taxon>
        <taxon>Cytophagia</taxon>
        <taxon>Cytophagales</taxon>
        <taxon>Cytophagaceae</taxon>
        <taxon>Siphonobacter</taxon>
    </lineage>
</organism>
<evidence type="ECO:0000313" key="10">
    <source>
        <dbReference type="Proteomes" id="UP000198901"/>
    </source>
</evidence>
<dbReference type="GO" id="GO:0006643">
    <property type="term" value="P:membrane lipid metabolic process"/>
    <property type="evidence" value="ECO:0007669"/>
    <property type="project" value="TreeGrafter"/>
</dbReference>
<keyword evidence="2 7" id="KW-0812">Transmembrane</keyword>
<keyword evidence="10" id="KW-1185">Reference proteome</keyword>
<dbReference type="AlphaFoldDB" id="A0A1G9XIU5"/>
<feature type="domain" description="Fatty acid hydroxylase" evidence="8">
    <location>
        <begin position="126"/>
        <end position="258"/>
    </location>
</feature>